<accession>A0AA40JPW3</accession>
<reference evidence="2 3" key="1">
    <citation type="submission" date="2015-01" db="EMBL/GenBank/DDBJ databases">
        <title>Characterization of Swiss Staphylococcus aureus strains involved in food poisoning.</title>
        <authorList>
            <person name="Crovadore J."/>
            <person name="Chablais R."/>
            <person name="Tonacini J."/>
            <person name="Schnyder B."/>
            <person name="Lefort F."/>
        </authorList>
    </citation>
    <scope>NUCLEOTIDE SEQUENCE [LARGE SCALE GENOMIC DNA]</scope>
    <source>
        <strain evidence="2 3">SA-120</strain>
    </source>
</reference>
<dbReference type="Proteomes" id="UP000032274">
    <property type="component" value="Unassembled WGS sequence"/>
</dbReference>
<sequence length="227" mass="23982">DMLEVIEIYLAIARIVDVGTERERLVGRSQRAGNEARATILRLELIGDRAGEPGAFDIDLAHQMLGTVIGLADPVGREGVGLGDVRPRLAIGAVDRRRHLGHGQRENVVIAPPVMAEAEIAGIGGLVELPVLDLGAERPVGDQDALGGFGQQFLACGHHRSSILPGTGRGTRRSVVGGARRRPPRRGSARAPTPLRVALPLPAPERIRFMPPPAPPPSAARPASGRS</sequence>
<organism evidence="2 3">
    <name type="scientific">Staphylococcus aureus</name>
    <dbReference type="NCBI Taxonomy" id="1280"/>
    <lineage>
        <taxon>Bacteria</taxon>
        <taxon>Bacillati</taxon>
        <taxon>Bacillota</taxon>
        <taxon>Bacilli</taxon>
        <taxon>Bacillales</taxon>
        <taxon>Staphylococcaceae</taxon>
        <taxon>Staphylococcus</taxon>
    </lineage>
</organism>
<feature type="region of interest" description="Disordered" evidence="1">
    <location>
        <begin position="164"/>
        <end position="227"/>
    </location>
</feature>
<dbReference type="AlphaFoldDB" id="A0AA40JPW3"/>
<feature type="compositionally biased region" description="Basic residues" evidence="1">
    <location>
        <begin position="179"/>
        <end position="188"/>
    </location>
</feature>
<evidence type="ECO:0000256" key="1">
    <source>
        <dbReference type="SAM" id="MobiDB-lite"/>
    </source>
</evidence>
<dbReference type="EMBL" id="JXIG01000583">
    <property type="protein sequence ID" value="KIU00664.1"/>
    <property type="molecule type" value="Genomic_DNA"/>
</dbReference>
<feature type="compositionally biased region" description="Pro residues" evidence="1">
    <location>
        <begin position="210"/>
        <end position="219"/>
    </location>
</feature>
<feature type="non-terminal residue" evidence="2">
    <location>
        <position position="1"/>
    </location>
</feature>
<evidence type="ECO:0000313" key="3">
    <source>
        <dbReference type="Proteomes" id="UP000032274"/>
    </source>
</evidence>
<evidence type="ECO:0000313" key="2">
    <source>
        <dbReference type="EMBL" id="KIU00664.1"/>
    </source>
</evidence>
<proteinExistence type="predicted"/>
<name>A0AA40JPW3_STAAU</name>
<gene>
    <name evidence="2" type="ORF">QU38_02785</name>
</gene>
<comment type="caution">
    <text evidence="2">The sequence shown here is derived from an EMBL/GenBank/DDBJ whole genome shotgun (WGS) entry which is preliminary data.</text>
</comment>
<protein>
    <submittedName>
        <fullName evidence="2">Uncharacterized protein</fullName>
    </submittedName>
</protein>
<feature type="non-terminal residue" evidence="2">
    <location>
        <position position="227"/>
    </location>
</feature>